<dbReference type="Pfam" id="PF04851">
    <property type="entry name" value="ResIII"/>
    <property type="match status" value="1"/>
</dbReference>
<dbReference type="InterPro" id="IPR050615">
    <property type="entry name" value="ATP-dep_DNA_Helicase"/>
</dbReference>
<feature type="domain" description="BTB" evidence="18">
    <location>
        <begin position="961"/>
        <end position="1030"/>
    </location>
</feature>
<dbReference type="InterPro" id="IPR001161">
    <property type="entry name" value="XPB/Ssl2"/>
</dbReference>
<dbReference type="PRINTS" id="PR00851">
    <property type="entry name" value="XRODRMPGMNTB"/>
</dbReference>
<evidence type="ECO:0000256" key="12">
    <source>
        <dbReference type="ARBA" id="ARBA00023242"/>
    </source>
</evidence>
<comment type="catalytic activity">
    <reaction evidence="13">
        <text>Couples ATP hydrolysis with the unwinding of duplex DNA by translocating in the 3'-5' direction.</text>
        <dbReference type="EC" id="5.6.2.4"/>
    </reaction>
</comment>
<dbReference type="GO" id="GO:0043138">
    <property type="term" value="F:3'-5' DNA helicase activity"/>
    <property type="evidence" value="ECO:0007669"/>
    <property type="project" value="UniProtKB-EC"/>
</dbReference>
<feature type="region of interest" description="Disordered" evidence="17">
    <location>
        <begin position="1"/>
        <end position="26"/>
    </location>
</feature>
<keyword evidence="12" id="KW-0539">Nucleus</keyword>
<keyword evidence="8" id="KW-0067">ATP-binding</keyword>
<dbReference type="SMART" id="SM00487">
    <property type="entry name" value="DEXDc"/>
    <property type="match status" value="1"/>
</dbReference>
<dbReference type="InterPro" id="IPR006935">
    <property type="entry name" value="Helicase/UvrB_N"/>
</dbReference>
<evidence type="ECO:0000256" key="8">
    <source>
        <dbReference type="ARBA" id="ARBA00022840"/>
    </source>
</evidence>
<keyword evidence="9" id="KW-0238">DNA-binding</keyword>
<dbReference type="Proteomes" id="UP001346149">
    <property type="component" value="Unassembled WGS sequence"/>
</dbReference>
<comment type="subunit">
    <text evidence="16">Component of the 7-subunit TFIIH core complex composed of XPB, XPD, TFB1/GTF2H1, GTF2H2/P44, TFB4/GTF2H3, TFB2/GTF2H4 and TFB5/GTF2H5, which is active in NER. The core complex associates with the 3-subunit CDK-activating kinase (CAK) module composed of CYCH1/cyclin H1, CDKD and MAT1/At4g30820 to form the 10-subunit holoenzyme (holo-TFIIH) active in transcription.</text>
</comment>
<keyword evidence="4" id="KW-0547">Nucleotide-binding</keyword>
<evidence type="ECO:0000256" key="6">
    <source>
        <dbReference type="ARBA" id="ARBA00022801"/>
    </source>
</evidence>
<feature type="compositionally biased region" description="Basic and acidic residues" evidence="17">
    <location>
        <begin position="764"/>
        <end position="780"/>
    </location>
</feature>
<dbReference type="GO" id="GO:0005675">
    <property type="term" value="C:transcription factor TFIIH holo complex"/>
    <property type="evidence" value="ECO:0007669"/>
    <property type="project" value="TreeGrafter"/>
</dbReference>
<organism evidence="21 22">
    <name type="scientific">Trapa natans</name>
    <name type="common">Water chestnut</name>
    <dbReference type="NCBI Taxonomy" id="22666"/>
    <lineage>
        <taxon>Eukaryota</taxon>
        <taxon>Viridiplantae</taxon>
        <taxon>Streptophyta</taxon>
        <taxon>Embryophyta</taxon>
        <taxon>Tracheophyta</taxon>
        <taxon>Spermatophyta</taxon>
        <taxon>Magnoliopsida</taxon>
        <taxon>eudicotyledons</taxon>
        <taxon>Gunneridae</taxon>
        <taxon>Pentapetalae</taxon>
        <taxon>rosids</taxon>
        <taxon>malvids</taxon>
        <taxon>Myrtales</taxon>
        <taxon>Lythraceae</taxon>
        <taxon>Trapa</taxon>
    </lineage>
</organism>
<proteinExistence type="inferred from homology"/>
<dbReference type="NCBIfam" id="TIGR00603">
    <property type="entry name" value="rad25"/>
    <property type="match status" value="1"/>
</dbReference>
<dbReference type="GO" id="GO:0003677">
    <property type="term" value="F:DNA binding"/>
    <property type="evidence" value="ECO:0007669"/>
    <property type="project" value="UniProtKB-KW"/>
</dbReference>
<evidence type="ECO:0000259" key="19">
    <source>
        <dbReference type="PROSITE" id="PS51192"/>
    </source>
</evidence>
<keyword evidence="5" id="KW-0227">DNA damage</keyword>
<accession>A0AAN7MB76</accession>
<evidence type="ECO:0000313" key="22">
    <source>
        <dbReference type="Proteomes" id="UP001346149"/>
    </source>
</evidence>
<dbReference type="PROSITE" id="PS51192">
    <property type="entry name" value="HELICASE_ATP_BIND_1"/>
    <property type="match status" value="1"/>
</dbReference>
<comment type="catalytic activity">
    <reaction evidence="15">
        <text>ATP + H2O = ADP + phosphate + H(+)</text>
        <dbReference type="Rhea" id="RHEA:13065"/>
        <dbReference type="ChEBI" id="CHEBI:15377"/>
        <dbReference type="ChEBI" id="CHEBI:15378"/>
        <dbReference type="ChEBI" id="CHEBI:30616"/>
        <dbReference type="ChEBI" id="CHEBI:43474"/>
        <dbReference type="ChEBI" id="CHEBI:456216"/>
        <dbReference type="EC" id="5.6.2.4"/>
    </reaction>
</comment>
<dbReference type="EC" id="5.6.2.4" evidence="14"/>
<comment type="pathway">
    <text evidence="2">Protein modification; protein ubiquitination.</text>
</comment>
<evidence type="ECO:0000256" key="11">
    <source>
        <dbReference type="ARBA" id="ARBA00023235"/>
    </source>
</evidence>
<dbReference type="GO" id="GO:0006367">
    <property type="term" value="P:transcription initiation at RNA polymerase II promoter"/>
    <property type="evidence" value="ECO:0007669"/>
    <property type="project" value="InterPro"/>
</dbReference>
<dbReference type="InterPro" id="IPR011333">
    <property type="entry name" value="SKP1/BTB/POZ_sf"/>
</dbReference>
<dbReference type="EMBL" id="JAXQNO010000002">
    <property type="protein sequence ID" value="KAK4801839.1"/>
    <property type="molecule type" value="Genomic_DNA"/>
</dbReference>
<dbReference type="InterPro" id="IPR014001">
    <property type="entry name" value="Helicase_ATP-bd"/>
</dbReference>
<evidence type="ECO:0000256" key="14">
    <source>
        <dbReference type="ARBA" id="ARBA00034808"/>
    </source>
</evidence>
<evidence type="ECO:0000256" key="10">
    <source>
        <dbReference type="ARBA" id="ARBA00023204"/>
    </source>
</evidence>
<dbReference type="FunFam" id="3.40.50.300:FF:000117">
    <property type="entry name" value="Putative DNA repair helicase rad25"/>
    <property type="match status" value="1"/>
</dbReference>
<sequence>MGQDEMGRPSKRMKPSSKVQGDYRDAFSEDSDAVYVEEINDDYLEGEGKKDFSKLELKPDHANRPLWACADGRIFLETFSPLYKQAYDFLIAIAEPFCRPESMHEYNLTPHSLYAAVSVGLQTKTIISVLEKLSKTKLPKEMIDFINASTANYGKVKLVLKKNRYFVESPFPEVLRTLLKDEVISRARVTSEADGAEGFSIDKAMGEAYSHIELLNEAELGAAAEEKSTHSFEIDPSQVESVKQRCLPNALNYPMMEEYDFRNDTVNPNLEAELKPHAQPRPYQEKSLSKMFGNGRARSGIIVLPCGAGKSLVGVAAACRIGKSCLCLATNAVSVDQWAFQFKLWSTIKDEHICRFTSDSKERFRGNAGVVVATYNMVAFGGKRSEESQKIIEEIQNREWGLLLMDEVHVVPAHMFRKVISLTKSHCKLGLTATLVREDERITDLNFLIGPKLYEANWLDLVRGGFIANVQCAEVWCPMTKEFFAEYLKKENLKKKQALYVMNPNKFRACEFLIRFHEQQRGDKIIVFADNLFALTEYAMKLHKPMIYGATSHIERTKILQAFKTSPTVNTIFLSKVGDNSIDIPEANVIIQISSHAGSRRQEAQRLGRILRAKGKPQDRVAGGKEEYNAFFYSLVSTDTQEMYYSTKRQQFLIDQGYSFKVITSLPPPDSGADLSFHHLDEQLALLSKVLSAGDDMVGLEQLEEDADDISLHKARRSLASMSQMSGASGKVYIEYSTGQKPTGQVKPKPKPKDPSKRHHLFKKREVTRQPRLREDRESHQAAAATTTTTTTHGHNQLKVQQGPVAKHKRPKCRGDAAPATASPAAQELVQLPPTPPESPFRIRFSPSPGMEFTSGSYAGSNGFTKFNSALTAGLLNPMSPPPPPPHEKARSSPTLFEMMASEPDIHPRVQIPTPINPVMNPLTPKPQVPQMDKQALAMQRISDILASKSPGSLFNDSASSDIKLTLSSKDGITVSMSVHRQILVAHSRFFAAKLSDQWIKQQRASVPYIVEIADCEDIEVYIEALRLMYCRDLRRMLMKEDVSRVLGILKVSAAIGFDAGVLSCLEYLEAAPWAEEEEEKVATLLSKLHFDGVAAGEVLKRVSMEDRNGTEEGAENEDVLLKLLHVVLEGKDEKARRDMKGLVAKMLRENSSQTDIRKESLYSACDGCLDLLRKHFLQAAESELSEVTQIARQADNLHWMLDILIDRNIAEDFLKTWASQSELSSSHPKVPAIHRFEVSRVTARLFVGIGKGHLLASKDARCLLLRTWLVPFYDDFAWMRRASRGLDRHLIEEGLSNTILTLPLAWQQEIMLAWFDRFLNSGEDCPNIQRGFEVWWRRAFWRRNGEERPLRQLQITAGPADNS</sequence>
<reference evidence="21 22" key="1">
    <citation type="journal article" date="2023" name="Hortic Res">
        <title>Pangenome of water caltrop reveals structural variations and asymmetric subgenome divergence after allopolyploidization.</title>
        <authorList>
            <person name="Zhang X."/>
            <person name="Chen Y."/>
            <person name="Wang L."/>
            <person name="Yuan Y."/>
            <person name="Fang M."/>
            <person name="Shi L."/>
            <person name="Lu R."/>
            <person name="Comes H.P."/>
            <person name="Ma Y."/>
            <person name="Chen Y."/>
            <person name="Huang G."/>
            <person name="Zhou Y."/>
            <person name="Zheng Z."/>
            <person name="Qiu Y."/>
        </authorList>
    </citation>
    <scope>NUCLEOTIDE SEQUENCE [LARGE SCALE GENOMIC DNA]</scope>
    <source>
        <strain evidence="21">F231</strain>
    </source>
</reference>
<keyword evidence="6" id="KW-0378">Hydrolase</keyword>
<evidence type="ECO:0000313" key="21">
    <source>
        <dbReference type="EMBL" id="KAK4801839.1"/>
    </source>
</evidence>
<evidence type="ECO:0000259" key="18">
    <source>
        <dbReference type="PROSITE" id="PS50097"/>
    </source>
</evidence>
<dbReference type="GO" id="GO:0097550">
    <property type="term" value="C:transcription preinitiation complex"/>
    <property type="evidence" value="ECO:0007669"/>
    <property type="project" value="TreeGrafter"/>
</dbReference>
<evidence type="ECO:0000256" key="13">
    <source>
        <dbReference type="ARBA" id="ARBA00034617"/>
    </source>
</evidence>
<feature type="domain" description="Helicase C-terminal" evidence="20">
    <location>
        <begin position="508"/>
        <end position="674"/>
    </location>
</feature>
<protein>
    <recommendedName>
        <fullName evidence="14">DNA 3'-5' helicase</fullName>
        <ecNumber evidence="14">5.6.2.4</ecNumber>
    </recommendedName>
</protein>
<dbReference type="SUPFAM" id="SSF54695">
    <property type="entry name" value="POZ domain"/>
    <property type="match status" value="1"/>
</dbReference>
<dbReference type="Pfam" id="PF16203">
    <property type="entry name" value="ERCC3_RAD25_C"/>
    <property type="match status" value="1"/>
</dbReference>
<dbReference type="FunFam" id="3.40.50.300:FF:000077">
    <property type="entry name" value="Probable DNA repair helicase RAD25"/>
    <property type="match status" value="1"/>
</dbReference>
<dbReference type="PROSITE" id="PS50097">
    <property type="entry name" value="BTB"/>
    <property type="match status" value="1"/>
</dbReference>
<name>A0AAN7MB76_TRANT</name>
<dbReference type="SUPFAM" id="SSF52540">
    <property type="entry name" value="P-loop containing nucleoside triphosphate hydrolases"/>
    <property type="match status" value="2"/>
</dbReference>
<dbReference type="Pfam" id="PF13625">
    <property type="entry name" value="Helicase_C_3"/>
    <property type="match status" value="1"/>
</dbReference>
<comment type="subcellular location">
    <subcellularLocation>
        <location evidence="1">Nucleus</location>
    </subcellularLocation>
</comment>
<dbReference type="InterPro" id="IPR027417">
    <property type="entry name" value="P-loop_NTPase"/>
</dbReference>
<evidence type="ECO:0000256" key="9">
    <source>
        <dbReference type="ARBA" id="ARBA00023125"/>
    </source>
</evidence>
<dbReference type="GO" id="GO:0009411">
    <property type="term" value="P:response to UV"/>
    <property type="evidence" value="ECO:0007669"/>
    <property type="project" value="UniProtKB-ARBA"/>
</dbReference>
<keyword evidence="22" id="KW-1185">Reference proteome</keyword>
<evidence type="ECO:0000256" key="16">
    <source>
        <dbReference type="ARBA" id="ARBA00065951"/>
    </source>
</evidence>
<dbReference type="GO" id="GO:0006289">
    <property type="term" value="P:nucleotide-excision repair"/>
    <property type="evidence" value="ECO:0007669"/>
    <property type="project" value="InterPro"/>
</dbReference>
<dbReference type="Pfam" id="PF25553">
    <property type="entry name" value="BTB-POZ_ANK-like"/>
    <property type="match status" value="1"/>
</dbReference>
<evidence type="ECO:0000256" key="7">
    <source>
        <dbReference type="ARBA" id="ARBA00022806"/>
    </source>
</evidence>
<feature type="domain" description="Helicase ATP-binding" evidence="19">
    <location>
        <begin position="291"/>
        <end position="453"/>
    </location>
</feature>
<dbReference type="InterPro" id="IPR001650">
    <property type="entry name" value="Helicase_C-like"/>
</dbReference>
<dbReference type="InterPro" id="IPR032830">
    <property type="entry name" value="XPB/Ssl2_N"/>
</dbReference>
<dbReference type="GO" id="GO:0016787">
    <property type="term" value="F:hydrolase activity"/>
    <property type="evidence" value="ECO:0007669"/>
    <property type="project" value="UniProtKB-KW"/>
</dbReference>
<evidence type="ECO:0000256" key="4">
    <source>
        <dbReference type="ARBA" id="ARBA00022741"/>
    </source>
</evidence>
<dbReference type="PANTHER" id="PTHR11274:SF0">
    <property type="entry name" value="GENERAL TRANSCRIPTION AND DNA REPAIR FACTOR IIH HELICASE SUBUNIT XPB"/>
    <property type="match status" value="1"/>
</dbReference>
<comment type="similarity">
    <text evidence="3">Belongs to the helicase family. RAD25/XPB subfamily.</text>
</comment>
<evidence type="ECO:0000256" key="2">
    <source>
        <dbReference type="ARBA" id="ARBA00004906"/>
    </source>
</evidence>
<dbReference type="PANTHER" id="PTHR11274">
    <property type="entry name" value="RAD25/XP-B DNA REPAIR HELICASE"/>
    <property type="match status" value="1"/>
</dbReference>
<evidence type="ECO:0000256" key="15">
    <source>
        <dbReference type="ARBA" id="ARBA00048988"/>
    </source>
</evidence>
<evidence type="ECO:0000259" key="20">
    <source>
        <dbReference type="PROSITE" id="PS51194"/>
    </source>
</evidence>
<gene>
    <name evidence="21" type="ORF">SAY86_000042</name>
</gene>
<feature type="compositionally biased region" description="Low complexity" evidence="17">
    <location>
        <begin position="782"/>
        <end position="792"/>
    </location>
</feature>
<feature type="region of interest" description="Disordered" evidence="17">
    <location>
        <begin position="738"/>
        <end position="825"/>
    </location>
</feature>
<comment type="caution">
    <text evidence="21">The sequence shown here is derived from an EMBL/GenBank/DDBJ whole genome shotgun (WGS) entry which is preliminary data.</text>
</comment>
<dbReference type="CDD" id="cd18029">
    <property type="entry name" value="DEXHc_XPB"/>
    <property type="match status" value="1"/>
</dbReference>
<dbReference type="Gene3D" id="3.30.710.10">
    <property type="entry name" value="Potassium Channel Kv1.1, Chain A"/>
    <property type="match status" value="1"/>
</dbReference>
<evidence type="ECO:0000256" key="5">
    <source>
        <dbReference type="ARBA" id="ARBA00022763"/>
    </source>
</evidence>
<dbReference type="InterPro" id="IPR032438">
    <property type="entry name" value="ERCC3_RAD25_C"/>
</dbReference>
<dbReference type="InterPro" id="IPR000210">
    <property type="entry name" value="BTB/POZ_dom"/>
</dbReference>
<dbReference type="GO" id="GO:0000112">
    <property type="term" value="C:nucleotide-excision repair factor 3 complex"/>
    <property type="evidence" value="ECO:0007669"/>
    <property type="project" value="TreeGrafter"/>
</dbReference>
<dbReference type="CDD" id="cd18789">
    <property type="entry name" value="SF2_C_XPB"/>
    <property type="match status" value="1"/>
</dbReference>
<evidence type="ECO:0000256" key="3">
    <source>
        <dbReference type="ARBA" id="ARBA00006637"/>
    </source>
</evidence>
<dbReference type="GO" id="GO:0005524">
    <property type="term" value="F:ATP binding"/>
    <property type="evidence" value="ECO:0007669"/>
    <property type="project" value="UniProtKB-KW"/>
</dbReference>
<dbReference type="InterPro" id="IPR058039">
    <property type="entry name" value="At3g05675-like_ankyrin"/>
</dbReference>
<dbReference type="Gene3D" id="3.40.50.300">
    <property type="entry name" value="P-loop containing nucleotide triphosphate hydrolases"/>
    <property type="match status" value="2"/>
</dbReference>
<keyword evidence="7" id="KW-0347">Helicase</keyword>
<evidence type="ECO:0000256" key="17">
    <source>
        <dbReference type="SAM" id="MobiDB-lite"/>
    </source>
</evidence>
<evidence type="ECO:0000256" key="1">
    <source>
        <dbReference type="ARBA" id="ARBA00004123"/>
    </source>
</evidence>
<dbReference type="PROSITE" id="PS51194">
    <property type="entry name" value="HELICASE_CTER"/>
    <property type="match status" value="1"/>
</dbReference>
<keyword evidence="10" id="KW-0234">DNA repair</keyword>
<dbReference type="SMART" id="SM00490">
    <property type="entry name" value="HELICc"/>
    <property type="match status" value="1"/>
</dbReference>
<keyword evidence="11" id="KW-0413">Isomerase</keyword>